<dbReference type="InterPro" id="IPR044729">
    <property type="entry name" value="CBS_bac"/>
</dbReference>
<feature type="domain" description="CBS" evidence="3">
    <location>
        <begin position="96"/>
        <end position="151"/>
    </location>
</feature>
<evidence type="ECO:0000256" key="2">
    <source>
        <dbReference type="PROSITE-ProRule" id="PRU00703"/>
    </source>
</evidence>
<dbReference type="Gene3D" id="3.10.580.10">
    <property type="entry name" value="CBS-domain"/>
    <property type="match status" value="1"/>
</dbReference>
<dbReference type="PANTHER" id="PTHR43080">
    <property type="entry name" value="CBS DOMAIN-CONTAINING PROTEIN CBSX3, MITOCHONDRIAL"/>
    <property type="match status" value="1"/>
</dbReference>
<evidence type="ECO:0000313" key="4">
    <source>
        <dbReference type="EMBL" id="KPQ19616.1"/>
    </source>
</evidence>
<comment type="caution">
    <text evidence="4">The sequence shown here is derived from an EMBL/GenBank/DDBJ whole genome shotgun (WGS) entry which is preliminary data.</text>
</comment>
<dbReference type="InterPro" id="IPR046342">
    <property type="entry name" value="CBS_dom_sf"/>
</dbReference>
<dbReference type="SMART" id="SM00116">
    <property type="entry name" value="CBS"/>
    <property type="match status" value="2"/>
</dbReference>
<keyword evidence="1 2" id="KW-0129">CBS domain</keyword>
<dbReference type="CDD" id="cd04629">
    <property type="entry name" value="CBS_pair_bac"/>
    <property type="match status" value="1"/>
</dbReference>
<dbReference type="InterPro" id="IPR051257">
    <property type="entry name" value="Diverse_CBS-Domain"/>
</dbReference>
<reference evidence="4 5" key="1">
    <citation type="submission" date="2015-09" db="EMBL/GenBank/DDBJ databases">
        <title>Identification and resolution of microdiversity through metagenomic sequencing of parallel consortia.</title>
        <authorList>
            <person name="Nelson W.C."/>
            <person name="Romine M.F."/>
            <person name="Lindemann S.R."/>
        </authorList>
    </citation>
    <scope>NUCLEOTIDE SEQUENCE [LARGE SCALE GENOMIC DNA]</scope>
    <source>
        <strain evidence="4">HL-49</strain>
    </source>
</reference>
<dbReference type="PATRIC" id="fig|1305737.6.peg.1075"/>
<dbReference type="InterPro" id="IPR000644">
    <property type="entry name" value="CBS_dom"/>
</dbReference>
<dbReference type="STRING" id="1305737.GCA_000526355_00260"/>
<dbReference type="EMBL" id="LJXT01000007">
    <property type="protein sequence ID" value="KPQ19616.1"/>
    <property type="molecule type" value="Genomic_DNA"/>
</dbReference>
<dbReference type="AlphaFoldDB" id="A0A0P7YEZ3"/>
<dbReference type="OrthoDB" id="9790355at2"/>
<sequence>MVKSFQGVRLVEPKRNTPAPILVRDHMSTNLVTFHPEDTIDQVLEVLTKRKISGAPVVDESGGLVGIISEVDCLKEIIKGKYTNTPKFPAKVKEHMSTDVMTLSPDLSLFDAAGKFLELKIRRFPVLKDNRLVGQISLSDIIRAFPKLKETTW</sequence>
<organism evidence="4 5">
    <name type="scientific">Algoriphagus marincola HL-49</name>
    <dbReference type="NCBI Taxonomy" id="1305737"/>
    <lineage>
        <taxon>Bacteria</taxon>
        <taxon>Pseudomonadati</taxon>
        <taxon>Bacteroidota</taxon>
        <taxon>Cytophagia</taxon>
        <taxon>Cytophagales</taxon>
        <taxon>Cyclobacteriaceae</taxon>
        <taxon>Algoriphagus</taxon>
    </lineage>
</organism>
<dbReference type="eggNOG" id="COG0517">
    <property type="taxonomic scope" value="Bacteria"/>
</dbReference>
<evidence type="ECO:0000256" key="1">
    <source>
        <dbReference type="ARBA" id="ARBA00023122"/>
    </source>
</evidence>
<dbReference type="PROSITE" id="PS51371">
    <property type="entry name" value="CBS"/>
    <property type="match status" value="2"/>
</dbReference>
<evidence type="ECO:0000259" key="3">
    <source>
        <dbReference type="PROSITE" id="PS51371"/>
    </source>
</evidence>
<protein>
    <submittedName>
        <fullName evidence="4">IMP dehydrogenase GuaB</fullName>
    </submittedName>
</protein>
<dbReference type="SUPFAM" id="SSF54631">
    <property type="entry name" value="CBS-domain pair"/>
    <property type="match status" value="1"/>
</dbReference>
<name>A0A0P7YEZ3_9BACT</name>
<dbReference type="PANTHER" id="PTHR43080:SF2">
    <property type="entry name" value="CBS DOMAIN-CONTAINING PROTEIN"/>
    <property type="match status" value="1"/>
</dbReference>
<dbReference type="Pfam" id="PF00571">
    <property type="entry name" value="CBS"/>
    <property type="match status" value="2"/>
</dbReference>
<evidence type="ECO:0000313" key="5">
    <source>
        <dbReference type="Proteomes" id="UP000050421"/>
    </source>
</evidence>
<feature type="domain" description="CBS" evidence="3">
    <location>
        <begin position="27"/>
        <end position="83"/>
    </location>
</feature>
<gene>
    <name evidence="4" type="primary">guaB</name>
    <name evidence="4" type="ORF">HLUCCX10_02090</name>
</gene>
<proteinExistence type="predicted"/>
<dbReference type="Proteomes" id="UP000050421">
    <property type="component" value="Unassembled WGS sequence"/>
</dbReference>
<accession>A0A0P7YEZ3</accession>